<dbReference type="PANTHER" id="PTHR32166:SF123">
    <property type="entry name" value="BED-TYPE DOMAIN-CONTAINING PROTEIN"/>
    <property type="match status" value="1"/>
</dbReference>
<feature type="domain" description="DUF659" evidence="1">
    <location>
        <begin position="158"/>
        <end position="305"/>
    </location>
</feature>
<sequence length="507" mass="56218">MEGPRVGLTQTPVLANVGTKARAAGNEPKRSNEIWKEVAIVKPHMTSPTVVCNHCAKRFGGGVTRIREHILEQCLSLTPAFLKIKQKLLDASEAESGKKRQKMADAELEKEIAVSELGGLSKNKKTYAQQDIKSSISSGTAITIDNAIADFFYMAAMLLGDLLDSSTQRLKAEEEPMRKLFMKDGFTILCDGWDDIQSNHLVNLLVGTNRAIYFEGTVKLASTDSEKAEDVAKIIGAEIKSIGMYNVVQVVTDTCSVMKAAWKLLEAEYPWITCTCCAPHVLNLYLKDIGKIEEVAAVIVKVSQVLNRFWGKSRWPRARLRETTAANHGKEIGLYRAKVTRFAGQHKQMARILRLKADLQKVVVSAEYGAQTFSAPTTAASTGDDENPDVQRAAAVLGTKDPVKAMFLLDEDNFWVPLIDTLRVMTPVVKLLRLTDGVAPVMGKILPQMEAIRETIANLNMPWKSKVLSIHNERWVYLQSPMHYAGTCLDPEFLMRDIQTQGSCYNS</sequence>
<dbReference type="Proteomes" id="UP001515480">
    <property type="component" value="Unassembled WGS sequence"/>
</dbReference>
<dbReference type="AlphaFoldDB" id="A0AB34IBH7"/>
<evidence type="ECO:0000313" key="3">
    <source>
        <dbReference type="Proteomes" id="UP001515480"/>
    </source>
</evidence>
<dbReference type="EMBL" id="JBGBPQ010000032">
    <property type="protein sequence ID" value="KAL1495540.1"/>
    <property type="molecule type" value="Genomic_DNA"/>
</dbReference>
<dbReference type="InterPro" id="IPR012337">
    <property type="entry name" value="RNaseH-like_sf"/>
</dbReference>
<keyword evidence="3" id="KW-1185">Reference proteome</keyword>
<accession>A0AB34IBH7</accession>
<evidence type="ECO:0000313" key="2">
    <source>
        <dbReference type="EMBL" id="KAL1495540.1"/>
    </source>
</evidence>
<comment type="caution">
    <text evidence="2">The sequence shown here is derived from an EMBL/GenBank/DDBJ whole genome shotgun (WGS) entry which is preliminary data.</text>
</comment>
<dbReference type="SUPFAM" id="SSF53098">
    <property type="entry name" value="Ribonuclease H-like"/>
    <property type="match status" value="1"/>
</dbReference>
<dbReference type="PANTHER" id="PTHR32166">
    <property type="entry name" value="OSJNBA0013A04.12 PROTEIN"/>
    <property type="match status" value="1"/>
</dbReference>
<gene>
    <name evidence="2" type="ORF">AB1Y20_016903</name>
</gene>
<organism evidence="2 3">
    <name type="scientific">Prymnesium parvum</name>
    <name type="common">Toxic golden alga</name>
    <dbReference type="NCBI Taxonomy" id="97485"/>
    <lineage>
        <taxon>Eukaryota</taxon>
        <taxon>Haptista</taxon>
        <taxon>Haptophyta</taxon>
        <taxon>Prymnesiophyceae</taxon>
        <taxon>Prymnesiales</taxon>
        <taxon>Prymnesiaceae</taxon>
        <taxon>Prymnesium</taxon>
    </lineage>
</organism>
<dbReference type="InterPro" id="IPR007021">
    <property type="entry name" value="DUF659"/>
</dbReference>
<reference evidence="2 3" key="1">
    <citation type="journal article" date="2024" name="Science">
        <title>Giant polyketide synthase enzymes in the biosynthesis of giant marine polyether toxins.</title>
        <authorList>
            <person name="Fallon T.R."/>
            <person name="Shende V.V."/>
            <person name="Wierzbicki I.H."/>
            <person name="Pendleton A.L."/>
            <person name="Watervoot N.F."/>
            <person name="Auber R.P."/>
            <person name="Gonzalez D.J."/>
            <person name="Wisecaver J.H."/>
            <person name="Moore B.S."/>
        </authorList>
    </citation>
    <scope>NUCLEOTIDE SEQUENCE [LARGE SCALE GENOMIC DNA]</scope>
    <source>
        <strain evidence="2 3">12B1</strain>
    </source>
</reference>
<name>A0AB34IBH7_PRYPA</name>
<dbReference type="Pfam" id="PF04937">
    <property type="entry name" value="DUF659"/>
    <property type="match status" value="1"/>
</dbReference>
<protein>
    <recommendedName>
        <fullName evidence="1">DUF659 domain-containing protein</fullName>
    </recommendedName>
</protein>
<proteinExistence type="predicted"/>
<evidence type="ECO:0000259" key="1">
    <source>
        <dbReference type="Pfam" id="PF04937"/>
    </source>
</evidence>